<proteinExistence type="predicted"/>
<evidence type="ECO:0000313" key="2">
    <source>
        <dbReference type="Proteomes" id="UP001151760"/>
    </source>
</evidence>
<protein>
    <submittedName>
        <fullName evidence="1">Uncharacterized protein</fullName>
    </submittedName>
</protein>
<accession>A0ABQ5IRB7</accession>
<gene>
    <name evidence="1" type="ORF">Tco_1113062</name>
</gene>
<reference evidence="1" key="1">
    <citation type="journal article" date="2022" name="Int. J. Mol. Sci.">
        <title>Draft Genome of Tanacetum Coccineum: Genomic Comparison of Closely Related Tanacetum-Family Plants.</title>
        <authorList>
            <person name="Yamashiro T."/>
            <person name="Shiraishi A."/>
            <person name="Nakayama K."/>
            <person name="Satake H."/>
        </authorList>
    </citation>
    <scope>NUCLEOTIDE SEQUENCE</scope>
</reference>
<dbReference type="Proteomes" id="UP001151760">
    <property type="component" value="Unassembled WGS sequence"/>
</dbReference>
<reference evidence="1" key="2">
    <citation type="submission" date="2022-01" db="EMBL/GenBank/DDBJ databases">
        <authorList>
            <person name="Yamashiro T."/>
            <person name="Shiraishi A."/>
            <person name="Satake H."/>
            <person name="Nakayama K."/>
        </authorList>
    </citation>
    <scope>NUCLEOTIDE SEQUENCE</scope>
</reference>
<name>A0ABQ5IRB7_9ASTR</name>
<dbReference type="EMBL" id="BQNB010021088">
    <property type="protein sequence ID" value="GJU02724.1"/>
    <property type="molecule type" value="Genomic_DNA"/>
</dbReference>
<evidence type="ECO:0000313" key="1">
    <source>
        <dbReference type="EMBL" id="GJU02724.1"/>
    </source>
</evidence>
<comment type="caution">
    <text evidence="1">The sequence shown here is derived from an EMBL/GenBank/DDBJ whole genome shotgun (WGS) entry which is preliminary data.</text>
</comment>
<organism evidence="1 2">
    <name type="scientific">Tanacetum coccineum</name>
    <dbReference type="NCBI Taxonomy" id="301880"/>
    <lineage>
        <taxon>Eukaryota</taxon>
        <taxon>Viridiplantae</taxon>
        <taxon>Streptophyta</taxon>
        <taxon>Embryophyta</taxon>
        <taxon>Tracheophyta</taxon>
        <taxon>Spermatophyta</taxon>
        <taxon>Magnoliopsida</taxon>
        <taxon>eudicotyledons</taxon>
        <taxon>Gunneridae</taxon>
        <taxon>Pentapetalae</taxon>
        <taxon>asterids</taxon>
        <taxon>campanulids</taxon>
        <taxon>Asterales</taxon>
        <taxon>Asteraceae</taxon>
        <taxon>Asteroideae</taxon>
        <taxon>Anthemideae</taxon>
        <taxon>Anthemidinae</taxon>
        <taxon>Tanacetum</taxon>
    </lineage>
</organism>
<keyword evidence="2" id="KW-1185">Reference proteome</keyword>
<sequence length="136" mass="15367">MTSQLHDFFTTSRLLHNFKTSSQLHFTTLLISQLSNTTGDVCRVGGFIQLISSLKAQLFLGEDATRAIPNIVSTVHVKSGVVGLRCFSNLEMEIWLVEFGIGCHLEMKLGVEYHVNDVEMEMEELRHLVVMWSVLI</sequence>